<name>A0A6S7LVL4_PARCT</name>
<proteinExistence type="predicted"/>
<dbReference type="Proteomes" id="UP001152795">
    <property type="component" value="Unassembled WGS sequence"/>
</dbReference>
<dbReference type="SUPFAM" id="SSF56672">
    <property type="entry name" value="DNA/RNA polymerases"/>
    <property type="match status" value="1"/>
</dbReference>
<keyword evidence="2" id="KW-1185">Reference proteome</keyword>
<dbReference type="Gene3D" id="3.10.10.10">
    <property type="entry name" value="HIV Type 1 Reverse Transcriptase, subunit A, domain 1"/>
    <property type="match status" value="1"/>
</dbReference>
<protein>
    <submittedName>
        <fullName evidence="1">Uncharacterized protein</fullName>
    </submittedName>
</protein>
<dbReference type="InterPro" id="IPR043502">
    <property type="entry name" value="DNA/RNA_pol_sf"/>
</dbReference>
<dbReference type="AlphaFoldDB" id="A0A6S7LVL4"/>
<dbReference type="EMBL" id="CACRXK020049779">
    <property type="protein sequence ID" value="CAB4046312.1"/>
    <property type="molecule type" value="Genomic_DNA"/>
</dbReference>
<dbReference type="OrthoDB" id="2286242at2759"/>
<evidence type="ECO:0000313" key="2">
    <source>
        <dbReference type="Proteomes" id="UP001152795"/>
    </source>
</evidence>
<gene>
    <name evidence="1" type="ORF">PACLA_8A010225</name>
</gene>
<accession>A0A6S7LVL4</accession>
<feature type="non-terminal residue" evidence="1">
    <location>
        <position position="125"/>
    </location>
</feature>
<reference evidence="1" key="1">
    <citation type="submission" date="2020-04" db="EMBL/GenBank/DDBJ databases">
        <authorList>
            <person name="Alioto T."/>
            <person name="Alioto T."/>
            <person name="Gomez Garrido J."/>
        </authorList>
    </citation>
    <scope>NUCLEOTIDE SEQUENCE</scope>
    <source>
        <strain evidence="1">A484AB</strain>
    </source>
</reference>
<comment type="caution">
    <text evidence="1">The sequence shown here is derived from an EMBL/GenBank/DDBJ whole genome shotgun (WGS) entry which is preliminary data.</text>
</comment>
<organism evidence="1 2">
    <name type="scientific">Paramuricea clavata</name>
    <name type="common">Red gorgonian</name>
    <name type="synonym">Violescent sea-whip</name>
    <dbReference type="NCBI Taxonomy" id="317549"/>
    <lineage>
        <taxon>Eukaryota</taxon>
        <taxon>Metazoa</taxon>
        <taxon>Cnidaria</taxon>
        <taxon>Anthozoa</taxon>
        <taxon>Octocorallia</taxon>
        <taxon>Malacalcyonacea</taxon>
        <taxon>Plexauridae</taxon>
        <taxon>Paramuricea</taxon>
    </lineage>
</organism>
<evidence type="ECO:0000313" key="1">
    <source>
        <dbReference type="EMBL" id="CAB4046312.1"/>
    </source>
</evidence>
<sequence>MHNEVIIGRPILRRLKVIPKHFPNVVTISKVESLEEELHREFPTTLTDRLPDCAMHGEPMQIHLREDVEIKPTRRLTARQIPLARQAAAEEVVTKLLRQGIIKRVDKPTQWISPGFFVPKSDGKG</sequence>